<evidence type="ECO:0000313" key="1">
    <source>
        <dbReference type="Proteomes" id="UP000887540"/>
    </source>
</evidence>
<dbReference type="Proteomes" id="UP000887540">
    <property type="component" value="Unplaced"/>
</dbReference>
<organism evidence="1 2">
    <name type="scientific">Acrobeloides nanus</name>
    <dbReference type="NCBI Taxonomy" id="290746"/>
    <lineage>
        <taxon>Eukaryota</taxon>
        <taxon>Metazoa</taxon>
        <taxon>Ecdysozoa</taxon>
        <taxon>Nematoda</taxon>
        <taxon>Chromadorea</taxon>
        <taxon>Rhabditida</taxon>
        <taxon>Tylenchina</taxon>
        <taxon>Cephalobomorpha</taxon>
        <taxon>Cephaloboidea</taxon>
        <taxon>Cephalobidae</taxon>
        <taxon>Acrobeloides</taxon>
    </lineage>
</organism>
<dbReference type="WBParaSite" id="ACRNAN_scaffold15987.g24644.t1">
    <property type="protein sequence ID" value="ACRNAN_scaffold15987.g24644.t1"/>
    <property type="gene ID" value="ACRNAN_scaffold15987.g24644"/>
</dbReference>
<protein>
    <submittedName>
        <fullName evidence="2">Uncharacterized protein</fullName>
    </submittedName>
</protein>
<dbReference type="AlphaFoldDB" id="A0A914CYN2"/>
<sequence length="316" mass="37444">MVIGDRNKLAETIKPRKIKGNGKYAVLEWKGHLYYHNYEGHDFDQIKDQSRKRKWDLPDRIVAEKLAELDSKTIDSMHEKEYLNQMARHQQYKQRPKIKFESIADLKEKDFEDIRTSTGEQILYKLGDYNVSTGMRFIAFIPKSNAELIALTTMLALDNKTQEIWPSGTSFNYRREGKQKVHQEKFEAFKLYLFETWIGFEDPNTQELVPPRYSILMWNSYSALNSTGLTTNDDIERQHAVFSDLCTGRRNPGVDFDFVDYDLNRLRVSDLSKKTKKVTRTNKELRLLEILEEYDNYESEYEYLMDINHVFRTIKD</sequence>
<proteinExistence type="predicted"/>
<keyword evidence="1" id="KW-1185">Reference proteome</keyword>
<accession>A0A914CYN2</accession>
<evidence type="ECO:0000313" key="2">
    <source>
        <dbReference type="WBParaSite" id="ACRNAN_scaffold15987.g24644.t1"/>
    </source>
</evidence>
<reference evidence="2" key="1">
    <citation type="submission" date="2022-11" db="UniProtKB">
        <authorList>
            <consortium name="WormBaseParasite"/>
        </authorList>
    </citation>
    <scope>IDENTIFICATION</scope>
</reference>
<name>A0A914CYN2_9BILA</name>